<dbReference type="Gene3D" id="6.10.190.10">
    <property type="match status" value="1"/>
</dbReference>
<dbReference type="RefSeq" id="WP_024689433.1">
    <property type="nucleotide sequence ID" value="NZ_CP047265.1"/>
</dbReference>
<comment type="function">
    <text evidence="10">Catalyzes the isomerization of citrate to isocitrate via cis-aconitate.</text>
</comment>
<sequence>MPSLDSLKSLKTLDIDNKTYHYFSLPDAARSLGDLDKLPMSLKVLLENLLRWEDDKTVTGDDLKAIADWLKERRSDREIQYRPARVLMQDFTGVPAVVDLAAMRAAMAKAGGDPQRINPLSPVDLVIDHSVMVDKFGDSKAFEQNVDIEMQRNGERYAFLRWGQSAFDNFSVVPPGTGICHQVNLEYLGRTVWTKEEDGRTYAFPDTLVGTDSHTTMINGLGVLGWGVGGIEAEAAMLGQPVSMLIPEVIGFKLTGKLKEGITATDLVLTVTQMLRKKGVVGKFVEFFGDGLADLPLADRATIANMAPEYGATCGFFPVDDVTLDYLRLSGRPDETVKLVEAYCKAQGLWRLAGQEPVFTDSLELDMSTVEASLAGPKRPQDRVALPNVAQAFSDFLGLQVKPAKVEESRLESEGGGGVAVGNEAQVGGETSYEHNGQTHPLKDGAVVIAAITSCTNTSNPSVMMAAGLVAKKAVEKGLQRKPWVKSSLAPGSKVVTDYYKAAGLTQYLDALGFDLVGYGCTTCIGNSGPLLEPIEKAIQQSDLTVASVLSGNRNFEGRVHPLVKTNWLASPPLVVAYALAGSVRIDISSEPLGEGSDGQPVYLRDIWPTQKEIAEAVESVNTSMFHKEYAEVFAGDAQWQSIEVSQAATYVWQEDSTYIQHPPFFDDIAGPLPVIEDVQNARVLALLGDSVTTDHISPAGNIKADSPAGRYLKEKGVDYQDFNSYGSRRGNHEVMMRGTFANIRIRNEMLGGEEGGNTLYVPSGEKLAIYDAAMRYQQEGTPLVIIAGQEYGTGSSRDWAAKGTNLLGVKAVIAESFERIHRSNLVGMGVLPLQFKNGQTRKSLNLTGKETLNIIGLTDAEVRPGMGLQLHITREDGSQETVDVLCRIDTLNEVEYFKSGGILHYVLRQLIAS</sequence>
<keyword evidence="14" id="KW-1185">Reference proteome</keyword>
<dbReference type="GO" id="GO:0003994">
    <property type="term" value="F:aconitate hydratase activity"/>
    <property type="evidence" value="ECO:0007669"/>
    <property type="project" value="UniProtKB-EC"/>
</dbReference>
<dbReference type="NCBIfam" id="TIGR01341">
    <property type="entry name" value="aconitase_1"/>
    <property type="match status" value="1"/>
</dbReference>
<keyword evidence="5" id="KW-0479">Metal-binding</keyword>
<keyword evidence="8 10" id="KW-0456">Lyase</keyword>
<organism evidence="13 14">
    <name type="scientific">Pseudomonas asturiensis</name>
    <dbReference type="NCBI Taxonomy" id="1190415"/>
    <lineage>
        <taxon>Bacteria</taxon>
        <taxon>Pseudomonadati</taxon>
        <taxon>Pseudomonadota</taxon>
        <taxon>Gammaproteobacteria</taxon>
        <taxon>Pseudomonadales</taxon>
        <taxon>Pseudomonadaceae</taxon>
        <taxon>Pseudomonas</taxon>
    </lineage>
</organism>
<dbReference type="PROSITE" id="PS00450">
    <property type="entry name" value="ACONITASE_1"/>
    <property type="match status" value="1"/>
</dbReference>
<comment type="catalytic activity">
    <reaction evidence="9 10">
        <text>citrate = D-threo-isocitrate</text>
        <dbReference type="Rhea" id="RHEA:10336"/>
        <dbReference type="ChEBI" id="CHEBI:15562"/>
        <dbReference type="ChEBI" id="CHEBI:16947"/>
        <dbReference type="EC" id="4.2.1.3"/>
    </reaction>
</comment>
<dbReference type="NCBIfam" id="NF009520">
    <property type="entry name" value="PRK12881.1"/>
    <property type="match status" value="1"/>
</dbReference>
<evidence type="ECO:0000313" key="13">
    <source>
        <dbReference type="EMBL" id="QHF04161.1"/>
    </source>
</evidence>
<protein>
    <recommendedName>
        <fullName evidence="10">Aconitate hydratase</fullName>
        <shortName evidence="10">Aconitase</shortName>
        <ecNumber evidence="10">4.2.1.3</ecNumber>
    </recommendedName>
</protein>
<evidence type="ECO:0000256" key="7">
    <source>
        <dbReference type="ARBA" id="ARBA00023014"/>
    </source>
</evidence>
<dbReference type="CDD" id="cd01586">
    <property type="entry name" value="AcnA_IRP"/>
    <property type="match status" value="1"/>
</dbReference>
<dbReference type="InterPro" id="IPR000573">
    <property type="entry name" value="AconitaseA/IPMdHydase_ssu_swvl"/>
</dbReference>
<accession>A0ABX6HFF0</accession>
<dbReference type="InterPro" id="IPR036008">
    <property type="entry name" value="Aconitase_4Fe-4S_dom"/>
</dbReference>
<dbReference type="CDD" id="cd01580">
    <property type="entry name" value="AcnA_IRP_Swivel"/>
    <property type="match status" value="1"/>
</dbReference>
<dbReference type="PROSITE" id="PS01244">
    <property type="entry name" value="ACONITASE_2"/>
    <property type="match status" value="1"/>
</dbReference>
<dbReference type="InterPro" id="IPR015928">
    <property type="entry name" value="Aconitase/3IPM_dehydase_swvl"/>
</dbReference>
<evidence type="ECO:0000256" key="9">
    <source>
        <dbReference type="ARBA" id="ARBA00023501"/>
    </source>
</evidence>
<dbReference type="InterPro" id="IPR018136">
    <property type="entry name" value="Aconitase_4Fe-4S_BS"/>
</dbReference>
<dbReference type="Gene3D" id="3.30.499.10">
    <property type="entry name" value="Aconitase, domain 3"/>
    <property type="match status" value="2"/>
</dbReference>
<comment type="pathway">
    <text evidence="2">Carbohydrate metabolism; tricarboxylic acid cycle; isocitrate from oxaloacetate: step 2/2.</text>
</comment>
<evidence type="ECO:0000259" key="11">
    <source>
        <dbReference type="Pfam" id="PF00330"/>
    </source>
</evidence>
<evidence type="ECO:0000259" key="12">
    <source>
        <dbReference type="Pfam" id="PF00694"/>
    </source>
</evidence>
<dbReference type="Pfam" id="PF00330">
    <property type="entry name" value="Aconitase"/>
    <property type="match status" value="1"/>
</dbReference>
<dbReference type="NCBIfam" id="NF006757">
    <property type="entry name" value="PRK09277.1"/>
    <property type="match status" value="1"/>
</dbReference>
<evidence type="ECO:0000256" key="2">
    <source>
        <dbReference type="ARBA" id="ARBA00004717"/>
    </source>
</evidence>
<evidence type="ECO:0000256" key="1">
    <source>
        <dbReference type="ARBA" id="ARBA00001966"/>
    </source>
</evidence>
<dbReference type="PANTHER" id="PTHR11670">
    <property type="entry name" value="ACONITASE/IRON-RESPONSIVE ELEMENT FAMILY MEMBER"/>
    <property type="match status" value="1"/>
</dbReference>
<dbReference type="EMBL" id="CP047265">
    <property type="protein sequence ID" value="QHF04161.1"/>
    <property type="molecule type" value="Genomic_DNA"/>
</dbReference>
<dbReference type="Pfam" id="PF00694">
    <property type="entry name" value="Aconitase_C"/>
    <property type="match status" value="1"/>
</dbReference>
<evidence type="ECO:0000256" key="6">
    <source>
        <dbReference type="ARBA" id="ARBA00023004"/>
    </source>
</evidence>
<feature type="domain" description="Aconitase A/isopropylmalate dehydratase small subunit swivel" evidence="12">
    <location>
        <begin position="711"/>
        <end position="838"/>
    </location>
</feature>
<dbReference type="PRINTS" id="PR00415">
    <property type="entry name" value="ACONITASE"/>
</dbReference>
<gene>
    <name evidence="13" type="primary">acnA</name>
    <name evidence="13" type="ORF">N015_17805</name>
</gene>
<proteinExistence type="inferred from homology"/>
<dbReference type="SUPFAM" id="SSF53732">
    <property type="entry name" value="Aconitase iron-sulfur domain"/>
    <property type="match status" value="1"/>
</dbReference>
<dbReference type="InterPro" id="IPR015931">
    <property type="entry name" value="Acnase/IPM_dHydase_lsu_aba_1/3"/>
</dbReference>
<evidence type="ECO:0000313" key="14">
    <source>
        <dbReference type="Proteomes" id="UP000464644"/>
    </source>
</evidence>
<keyword evidence="4 10" id="KW-0004">4Fe-4S</keyword>
<reference evidence="13 14" key="1">
    <citation type="journal article" date="2014" name="Genome Announc.">
        <title>Draft Genome Sequences of a Phylogenetically Diverse Suite of Pseudomonas syringae Strains from Multiple Source Populations.</title>
        <authorList>
            <person name="Baltrus D.A."/>
            <person name="Yourstone S."/>
            <person name="Lind A."/>
            <person name="Guilbaud C."/>
            <person name="Sands D.C."/>
            <person name="Jones C.D."/>
            <person name="Morris C.E."/>
            <person name="Dangl J.L."/>
        </authorList>
    </citation>
    <scope>NUCLEOTIDE SEQUENCE [LARGE SCALE GENOMIC DNA]</scope>
    <source>
        <strain evidence="13 14">CC1524</strain>
    </source>
</reference>
<evidence type="ECO:0000256" key="10">
    <source>
        <dbReference type="RuleBase" id="RU361275"/>
    </source>
</evidence>
<feature type="domain" description="Aconitase/3-isopropylmalate dehydratase large subunit alpha/beta/alpha" evidence="11">
    <location>
        <begin position="75"/>
        <end position="582"/>
    </location>
</feature>
<evidence type="ECO:0000256" key="5">
    <source>
        <dbReference type="ARBA" id="ARBA00022723"/>
    </source>
</evidence>
<dbReference type="Gene3D" id="3.20.19.10">
    <property type="entry name" value="Aconitase, domain 4"/>
    <property type="match status" value="1"/>
</dbReference>
<dbReference type="InterPro" id="IPR001030">
    <property type="entry name" value="Acoase/IPM_deHydtase_lsu_aba"/>
</dbReference>
<keyword evidence="6 10" id="KW-0408">Iron</keyword>
<keyword evidence="7 10" id="KW-0411">Iron-sulfur</keyword>
<evidence type="ECO:0000256" key="3">
    <source>
        <dbReference type="ARBA" id="ARBA00007185"/>
    </source>
</evidence>
<evidence type="ECO:0000256" key="4">
    <source>
        <dbReference type="ARBA" id="ARBA00022485"/>
    </source>
</evidence>
<dbReference type="SUPFAM" id="SSF52016">
    <property type="entry name" value="LeuD/IlvD-like"/>
    <property type="match status" value="1"/>
</dbReference>
<dbReference type="InterPro" id="IPR006249">
    <property type="entry name" value="Aconitase/IRP2"/>
</dbReference>
<name>A0ABX6HFF0_9PSED</name>
<dbReference type="Proteomes" id="UP000464644">
    <property type="component" value="Chromosome"/>
</dbReference>
<comment type="similarity">
    <text evidence="3 10">Belongs to the aconitase/IPM isomerase family.</text>
</comment>
<comment type="cofactor">
    <cofactor evidence="1">
        <name>[4Fe-4S] cluster</name>
        <dbReference type="ChEBI" id="CHEBI:49883"/>
    </cofactor>
</comment>
<dbReference type="InterPro" id="IPR044137">
    <property type="entry name" value="AcnA_IRP_Swivel"/>
</dbReference>
<evidence type="ECO:0000256" key="8">
    <source>
        <dbReference type="ARBA" id="ARBA00023239"/>
    </source>
</evidence>
<dbReference type="EC" id="4.2.1.3" evidence="10"/>